<dbReference type="Gene3D" id="2.40.70.10">
    <property type="entry name" value="Acid Proteases"/>
    <property type="match status" value="1"/>
</dbReference>
<dbReference type="Proteomes" id="UP000585474">
    <property type="component" value="Unassembled WGS sequence"/>
</dbReference>
<sequence length="707" mass="78861">MPYSVPQVPSVPPPTQYQPSHQRNEDNELHTKVNNLEQQFGKMNSLLENFIISQQIQGRFPAQPQPNPKLANCIEKIYEKGSGGEIERKKSEEERKEKEEKEPKHDSELFKNVSNKITMEDLKHAPFPHRLAKANKANLNAEIYDVFKQDQINIPMNLHVKETAMMNESQSAILQCKSMLKYKDSSCPTISCIIEGCRIDRTLLDLGSSVNLLPYFVDKDLGLGELKPTRVILELADRSIKVPRGIIEDVLIQVDTVCYAVDFIVLDTQPVECESSKCHILIILGRPFLATANAVIHCRHGLLKLSFGNMMLETNIFTMGKQMVEVDQIKKVNLIASIIQEHVNREFMEDPIKRALVWSEPNDQLESVSVGFKDLSSVREGRDSVMHVGNWTPTFEPLAPSVIKLVPSEEKPPLSERKPLPSTLKYAFFGEGESYPVVISSNLSEGQEESLLKVLKKHKKALDWTIADLHGISPLMCTHCIHLEKESKPVCQMQRHLNPNMKEVVRGEVLKFLNVGQSLELTGSSAHSASSCPPLPRSDRDILNDVLIERLGLHKVVVVVEGAQDHISVCTWLIHQASLREEAEGQGVGSNSASSSSSLSDLLEVKKRKLKRGRGPVVLELPLIPPGLRDEVAHSSIGGEGIDLNSDVYMTLKPKNLDGAIAPQKSKAIATPIVQNPIPIQVSTPILMIFGRTDLAPPLNQKVLKFY</sequence>
<name>A0A7J0GY85_9ERIC</name>
<comment type="caution">
    <text evidence="2">The sequence shown here is derived from an EMBL/GenBank/DDBJ whole genome shotgun (WGS) entry which is preliminary data.</text>
</comment>
<dbReference type="PANTHER" id="PTHR33067">
    <property type="entry name" value="RNA-DIRECTED DNA POLYMERASE-RELATED"/>
    <property type="match status" value="1"/>
</dbReference>
<evidence type="ECO:0000313" key="3">
    <source>
        <dbReference type="Proteomes" id="UP000585474"/>
    </source>
</evidence>
<feature type="region of interest" description="Disordered" evidence="1">
    <location>
        <begin position="84"/>
        <end position="109"/>
    </location>
</feature>
<proteinExistence type="predicted"/>
<dbReference type="EMBL" id="BJWL01000025">
    <property type="protein sequence ID" value="GFZ15762.1"/>
    <property type="molecule type" value="Genomic_DNA"/>
</dbReference>
<accession>A0A7J0GY85</accession>
<protein>
    <submittedName>
        <fullName evidence="2">Uncharacterized protein</fullName>
    </submittedName>
</protein>
<reference evidence="2 3" key="1">
    <citation type="submission" date="2019-07" db="EMBL/GenBank/DDBJ databases">
        <title>De Novo Assembly of kiwifruit Actinidia rufa.</title>
        <authorList>
            <person name="Sugita-Konishi S."/>
            <person name="Sato K."/>
            <person name="Mori E."/>
            <person name="Abe Y."/>
            <person name="Kisaki G."/>
            <person name="Hamano K."/>
            <person name="Suezawa K."/>
            <person name="Otani M."/>
            <person name="Fukuda T."/>
            <person name="Manabe T."/>
            <person name="Gomi K."/>
            <person name="Tabuchi M."/>
            <person name="Akimitsu K."/>
            <person name="Kataoka I."/>
        </authorList>
    </citation>
    <scope>NUCLEOTIDE SEQUENCE [LARGE SCALE GENOMIC DNA]</scope>
    <source>
        <strain evidence="3">cv. Fuchu</strain>
    </source>
</reference>
<dbReference type="InterPro" id="IPR021109">
    <property type="entry name" value="Peptidase_aspartic_dom_sf"/>
</dbReference>
<feature type="region of interest" description="Disordered" evidence="1">
    <location>
        <begin position="1"/>
        <end position="27"/>
    </location>
</feature>
<dbReference type="OrthoDB" id="1723412at2759"/>
<feature type="compositionally biased region" description="Basic and acidic residues" evidence="1">
    <location>
        <begin position="85"/>
        <end position="109"/>
    </location>
</feature>
<organism evidence="2 3">
    <name type="scientific">Actinidia rufa</name>
    <dbReference type="NCBI Taxonomy" id="165716"/>
    <lineage>
        <taxon>Eukaryota</taxon>
        <taxon>Viridiplantae</taxon>
        <taxon>Streptophyta</taxon>
        <taxon>Embryophyta</taxon>
        <taxon>Tracheophyta</taxon>
        <taxon>Spermatophyta</taxon>
        <taxon>Magnoliopsida</taxon>
        <taxon>eudicotyledons</taxon>
        <taxon>Gunneridae</taxon>
        <taxon>Pentapetalae</taxon>
        <taxon>asterids</taxon>
        <taxon>Ericales</taxon>
        <taxon>Actinidiaceae</taxon>
        <taxon>Actinidia</taxon>
    </lineage>
</organism>
<evidence type="ECO:0000256" key="1">
    <source>
        <dbReference type="SAM" id="MobiDB-lite"/>
    </source>
</evidence>
<keyword evidence="3" id="KW-1185">Reference proteome</keyword>
<dbReference type="PANTHER" id="PTHR33067:SF32">
    <property type="entry name" value="ASPARTIC PEPTIDASE DDI1-TYPE DOMAIN-CONTAINING PROTEIN"/>
    <property type="match status" value="1"/>
</dbReference>
<dbReference type="AlphaFoldDB" id="A0A7J0GY85"/>
<gene>
    <name evidence="2" type="ORF">Acr_25g0001710</name>
</gene>
<dbReference type="CDD" id="cd00303">
    <property type="entry name" value="retropepsin_like"/>
    <property type="match status" value="1"/>
</dbReference>
<evidence type="ECO:0000313" key="2">
    <source>
        <dbReference type="EMBL" id="GFZ15762.1"/>
    </source>
</evidence>